<dbReference type="EMBL" id="CP000148">
    <property type="protein sequence ID" value="ABB32042.1"/>
    <property type="molecule type" value="Genomic_DNA"/>
</dbReference>
<gene>
    <name evidence="2" type="primary">actD</name>
    <name evidence="2" type="ordered locus">Gmet_1813</name>
</gene>
<name>Q39UN2_GEOMG</name>
<evidence type="ECO:0000313" key="3">
    <source>
        <dbReference type="Proteomes" id="UP000007073"/>
    </source>
</evidence>
<dbReference type="eggNOG" id="ENOG5033HTI">
    <property type="taxonomic scope" value="Bacteria"/>
</dbReference>
<keyword evidence="1" id="KW-0472">Membrane</keyword>
<reference evidence="2 3" key="1">
    <citation type="submission" date="2005-10" db="EMBL/GenBank/DDBJ databases">
        <title>Complete sequence of Geobacter metallireducens GS-15.</title>
        <authorList>
            <consortium name="US DOE Joint Genome Institute"/>
            <person name="Copeland A."/>
            <person name="Lucas S."/>
            <person name="Lapidus A."/>
            <person name="Barry K."/>
            <person name="Detter J.C."/>
            <person name="Glavina T."/>
            <person name="Hammon N."/>
            <person name="Israni S."/>
            <person name="Pitluck S."/>
            <person name="Di Bartolo G."/>
            <person name="Chain P."/>
            <person name="Schmutz J."/>
            <person name="Larimer F."/>
            <person name="Land M."/>
            <person name="Kyrpides N."/>
            <person name="Ivanova N."/>
            <person name="Richardson P."/>
        </authorList>
    </citation>
    <scope>NUCLEOTIDE SEQUENCE [LARGE SCALE GENOMIC DNA]</scope>
    <source>
        <strain evidence="3">ATCC 53774 / DSM 7210 / GS-15</strain>
    </source>
</reference>
<accession>Q39UN2</accession>
<dbReference type="InterPro" id="IPR021776">
    <property type="entry name" value="ActD"/>
</dbReference>
<proteinExistence type="predicted"/>
<keyword evidence="1" id="KW-1133">Transmembrane helix</keyword>
<sequence length="194" mass="20758">MEVLGIFSDKESAGVAVEHLIKEGFVERQITSLTSVAYPDGVLVRTEQRTWFRWFTLACGIAGAGAGFLLAAGTAWLYPVKTGDKPIIAFYPTGIVTYELTMLFALAGTIIGMFLEMGLPSLRKRVYDPLIAEGYIGISVSIHSGGVAVACEADVSPRECIGTVAALPSDEQVSRAEELMKAAGAVRIIAEDRI</sequence>
<dbReference type="STRING" id="269799.Gmet_1813"/>
<dbReference type="AlphaFoldDB" id="Q39UN2"/>
<feature type="transmembrane region" description="Helical" evidence="1">
    <location>
        <begin position="54"/>
        <end position="78"/>
    </location>
</feature>
<evidence type="ECO:0000313" key="2">
    <source>
        <dbReference type="EMBL" id="ABB32042.1"/>
    </source>
</evidence>
<keyword evidence="3" id="KW-1185">Reference proteome</keyword>
<feature type="transmembrane region" description="Helical" evidence="1">
    <location>
        <begin position="90"/>
        <end position="115"/>
    </location>
</feature>
<dbReference type="RefSeq" id="WP_004512033.1">
    <property type="nucleotide sequence ID" value="NC_007517.1"/>
</dbReference>
<dbReference type="Pfam" id="PF11821">
    <property type="entry name" value="ActD"/>
    <property type="match status" value="1"/>
</dbReference>
<dbReference type="Proteomes" id="UP000007073">
    <property type="component" value="Chromosome"/>
</dbReference>
<protein>
    <submittedName>
        <fullName evidence="2">Menaquinol oxidoreductase complex ACIII, DUF3341 subunit ActD</fullName>
    </submittedName>
</protein>
<dbReference type="HOGENOM" id="CLU_1400736_0_0_7"/>
<evidence type="ECO:0000256" key="1">
    <source>
        <dbReference type="SAM" id="Phobius"/>
    </source>
</evidence>
<dbReference type="KEGG" id="gme:Gmet_1813"/>
<reference evidence="2 3" key="2">
    <citation type="journal article" date="2009" name="BMC Microbiol.">
        <title>The genome sequence of Geobacter metallireducens: features of metabolism, physiology and regulation common and dissimilar to Geobacter sulfurreducens.</title>
        <authorList>
            <person name="Aklujkar M."/>
            <person name="Krushkal J."/>
            <person name="DiBartolo G."/>
            <person name="Lapidus A."/>
            <person name="Land M.L."/>
            <person name="Lovley D.R."/>
        </authorList>
    </citation>
    <scope>NUCLEOTIDE SEQUENCE [LARGE SCALE GENOMIC DNA]</scope>
    <source>
        <strain evidence="3">ATCC 53774 / DSM 7210 / GS-15</strain>
    </source>
</reference>
<organism evidence="2 3">
    <name type="scientific">Geobacter metallireducens (strain ATCC 53774 / DSM 7210 / GS-15)</name>
    <dbReference type="NCBI Taxonomy" id="269799"/>
    <lineage>
        <taxon>Bacteria</taxon>
        <taxon>Pseudomonadati</taxon>
        <taxon>Thermodesulfobacteriota</taxon>
        <taxon>Desulfuromonadia</taxon>
        <taxon>Geobacterales</taxon>
        <taxon>Geobacteraceae</taxon>
        <taxon>Geobacter</taxon>
    </lineage>
</organism>
<keyword evidence="1" id="KW-0812">Transmembrane</keyword>